<keyword evidence="2" id="KW-1185">Reference proteome</keyword>
<dbReference type="AlphaFoldDB" id="A0A1I2E7N6"/>
<reference evidence="2" key="1">
    <citation type="submission" date="2016-10" db="EMBL/GenBank/DDBJ databases">
        <authorList>
            <person name="Varghese N."/>
            <person name="Submissions S."/>
        </authorList>
    </citation>
    <scope>NUCLEOTIDE SEQUENCE [LARGE SCALE GENOMIC DNA]</scope>
    <source>
        <strain evidence="2">DSM 27981</strain>
    </source>
</reference>
<evidence type="ECO:0008006" key="3">
    <source>
        <dbReference type="Google" id="ProtNLM"/>
    </source>
</evidence>
<evidence type="ECO:0000313" key="1">
    <source>
        <dbReference type="EMBL" id="SFE88636.1"/>
    </source>
</evidence>
<gene>
    <name evidence="1" type="ORF">SAMN04489711_106269</name>
</gene>
<protein>
    <recommendedName>
        <fullName evidence="3">GpW protein</fullName>
    </recommendedName>
</protein>
<dbReference type="OrthoDB" id="8911736at2"/>
<proteinExistence type="predicted"/>
<dbReference type="RefSeq" id="WP_092939629.1">
    <property type="nucleotide sequence ID" value="NZ_FONX01000006.1"/>
</dbReference>
<dbReference type="Proteomes" id="UP000199119">
    <property type="component" value="Unassembled WGS sequence"/>
</dbReference>
<dbReference type="STRING" id="1177982.SAMN04489711_106269"/>
<name>A0A1I2E7N6_9BURK</name>
<dbReference type="EMBL" id="FONX01000006">
    <property type="protein sequence ID" value="SFE88636.1"/>
    <property type="molecule type" value="Genomic_DNA"/>
</dbReference>
<sequence>MGTYSHLTDDELTALRAKLVASLTDRLTAPTAASSSGRSVQYQQRTQDLRDEIAAVNAEIDARSGHSAGGPIYLVG</sequence>
<evidence type="ECO:0000313" key="2">
    <source>
        <dbReference type="Proteomes" id="UP000199119"/>
    </source>
</evidence>
<organism evidence="1 2">
    <name type="scientific">Paracidovorax wautersii</name>
    <dbReference type="NCBI Taxonomy" id="1177982"/>
    <lineage>
        <taxon>Bacteria</taxon>
        <taxon>Pseudomonadati</taxon>
        <taxon>Pseudomonadota</taxon>
        <taxon>Betaproteobacteria</taxon>
        <taxon>Burkholderiales</taxon>
        <taxon>Comamonadaceae</taxon>
        <taxon>Paracidovorax</taxon>
    </lineage>
</organism>
<accession>A0A1I2E7N6</accession>